<dbReference type="EMBL" id="CP014209">
    <property type="protein sequence ID" value="ANC32695.1"/>
    <property type="molecule type" value="Genomic_DNA"/>
</dbReference>
<keyword evidence="7" id="KW-1185">Reference proteome</keyword>
<evidence type="ECO:0000256" key="4">
    <source>
        <dbReference type="ARBA" id="ARBA00023163"/>
    </source>
</evidence>
<dbReference type="FunFam" id="1.10.10.10:FF:000001">
    <property type="entry name" value="LysR family transcriptional regulator"/>
    <property type="match status" value="1"/>
</dbReference>
<keyword evidence="2" id="KW-0805">Transcription regulation</keyword>
<dbReference type="InterPro" id="IPR036390">
    <property type="entry name" value="WH_DNA-bd_sf"/>
</dbReference>
<dbReference type="PANTHER" id="PTHR30419:SF31">
    <property type="entry name" value="BLR3139 PROTEIN"/>
    <property type="match status" value="1"/>
</dbReference>
<dbReference type="Pfam" id="PF03466">
    <property type="entry name" value="LysR_substrate"/>
    <property type="match status" value="1"/>
</dbReference>
<dbReference type="RefSeq" id="WP_068204023.1">
    <property type="nucleotide sequence ID" value="NZ_CP014209.1"/>
</dbReference>
<evidence type="ECO:0000256" key="3">
    <source>
        <dbReference type="ARBA" id="ARBA00023125"/>
    </source>
</evidence>
<evidence type="ECO:0000313" key="6">
    <source>
        <dbReference type="EMBL" id="ANC32695.1"/>
    </source>
</evidence>
<protein>
    <submittedName>
        <fullName evidence="6">Hca operon transcriptional activator</fullName>
    </submittedName>
</protein>
<comment type="similarity">
    <text evidence="1">Belongs to the LysR transcriptional regulatory family.</text>
</comment>
<dbReference type="Gene3D" id="3.40.190.290">
    <property type="match status" value="1"/>
</dbReference>
<dbReference type="PROSITE" id="PS50931">
    <property type="entry name" value="HTH_LYSR"/>
    <property type="match status" value="1"/>
</dbReference>
<evidence type="ECO:0000313" key="7">
    <source>
        <dbReference type="Proteomes" id="UP000076794"/>
    </source>
</evidence>
<organism evidence="6 7">
    <name type="scientific">Isoptericola dokdonensis DS-3</name>
    <dbReference type="NCBI Taxonomy" id="1300344"/>
    <lineage>
        <taxon>Bacteria</taxon>
        <taxon>Bacillati</taxon>
        <taxon>Actinomycetota</taxon>
        <taxon>Actinomycetes</taxon>
        <taxon>Micrococcales</taxon>
        <taxon>Promicromonosporaceae</taxon>
        <taxon>Isoptericola</taxon>
    </lineage>
</organism>
<evidence type="ECO:0000256" key="1">
    <source>
        <dbReference type="ARBA" id="ARBA00009437"/>
    </source>
</evidence>
<keyword evidence="4" id="KW-0804">Transcription</keyword>
<evidence type="ECO:0000256" key="2">
    <source>
        <dbReference type="ARBA" id="ARBA00023015"/>
    </source>
</evidence>
<feature type="domain" description="HTH lysR-type" evidence="5">
    <location>
        <begin position="1"/>
        <end position="58"/>
    </location>
</feature>
<proteinExistence type="inferred from homology"/>
<dbReference type="KEGG" id="ido:I598_3183"/>
<dbReference type="InterPro" id="IPR000847">
    <property type="entry name" value="LysR_HTH_N"/>
</dbReference>
<dbReference type="GO" id="GO:0003700">
    <property type="term" value="F:DNA-binding transcription factor activity"/>
    <property type="evidence" value="ECO:0007669"/>
    <property type="project" value="InterPro"/>
</dbReference>
<dbReference type="PATRIC" id="fig|1300344.3.peg.3203"/>
<accession>A0A161I3J9</accession>
<keyword evidence="3" id="KW-0238">DNA-binding</keyword>
<dbReference type="GO" id="GO:0005829">
    <property type="term" value="C:cytosol"/>
    <property type="evidence" value="ECO:0007669"/>
    <property type="project" value="TreeGrafter"/>
</dbReference>
<dbReference type="AlphaFoldDB" id="A0A161I3J9"/>
<dbReference type="InterPro" id="IPR005119">
    <property type="entry name" value="LysR_subst-bd"/>
</dbReference>
<dbReference type="Pfam" id="PF00126">
    <property type="entry name" value="HTH_1"/>
    <property type="match status" value="1"/>
</dbReference>
<name>A0A161I3J9_9MICO</name>
<sequence length="298" mass="32327">MELRQMEYVVAVAEEEHFTRAAALCGVSQSGLSAAIRSLEKELGAPLFQRSTRQVSLTDAGRALLPFARRMLAQAAGGRDAVVRASRQLSGHLRVGSEQCLGVVDVGSLLERFRLRHPLVEIRFVQAGSHELAAQLRAGDLDVGFLAATEHLGGLRRLELGRRDVVVLTHPSDPLAGAAEVSWEDLAERDFVDFRETWSVRRLVDEAFAARHLERRVRMSVDDVHTLLDFVQRGLGIAIVPQHVAAKPQAAGLTVSVLPEHERPGWVVSAVSSPTAAPTAARLLELLGEANLEVATAA</sequence>
<dbReference type="OrthoDB" id="3636008at2"/>
<reference evidence="6 7" key="1">
    <citation type="submission" date="2016-01" db="EMBL/GenBank/DDBJ databases">
        <title>Complete genome sequence of a soil Actinobacterium, Isoptericola dokdonensis DS-3.</title>
        <authorList>
            <person name="Kwon S.-K."/>
            <person name="Kim J.F."/>
        </authorList>
    </citation>
    <scope>NUCLEOTIDE SEQUENCE [LARGE SCALE GENOMIC DNA]</scope>
    <source>
        <strain evidence="6 7">DS-3</strain>
    </source>
</reference>
<dbReference type="PRINTS" id="PR00039">
    <property type="entry name" value="HTHLYSR"/>
</dbReference>
<dbReference type="InterPro" id="IPR050950">
    <property type="entry name" value="HTH-type_LysR_regulators"/>
</dbReference>
<dbReference type="GO" id="GO:0003677">
    <property type="term" value="F:DNA binding"/>
    <property type="evidence" value="ECO:0007669"/>
    <property type="project" value="UniProtKB-KW"/>
</dbReference>
<dbReference type="SUPFAM" id="SSF53850">
    <property type="entry name" value="Periplasmic binding protein-like II"/>
    <property type="match status" value="1"/>
</dbReference>
<dbReference type="InterPro" id="IPR036388">
    <property type="entry name" value="WH-like_DNA-bd_sf"/>
</dbReference>
<dbReference type="PANTHER" id="PTHR30419">
    <property type="entry name" value="HTH-TYPE TRANSCRIPTIONAL REGULATOR YBHD"/>
    <property type="match status" value="1"/>
</dbReference>
<dbReference type="Proteomes" id="UP000076794">
    <property type="component" value="Chromosome"/>
</dbReference>
<evidence type="ECO:0000259" key="5">
    <source>
        <dbReference type="PROSITE" id="PS50931"/>
    </source>
</evidence>
<gene>
    <name evidence="6" type="primary">hcaR_2</name>
    <name evidence="6" type="ORF">I598_3183</name>
</gene>
<dbReference type="STRING" id="1300344.I598_3183"/>
<dbReference type="SUPFAM" id="SSF46785">
    <property type="entry name" value="Winged helix' DNA-binding domain"/>
    <property type="match status" value="1"/>
</dbReference>
<dbReference type="Gene3D" id="1.10.10.10">
    <property type="entry name" value="Winged helix-like DNA-binding domain superfamily/Winged helix DNA-binding domain"/>
    <property type="match status" value="1"/>
</dbReference>